<comment type="similarity">
    <text evidence="1">Belongs to the ABC transporter superfamily.</text>
</comment>
<organism evidence="7 8">
    <name type="scientific">Planosporangium flavigriseum</name>
    <dbReference type="NCBI Taxonomy" id="373681"/>
    <lineage>
        <taxon>Bacteria</taxon>
        <taxon>Bacillati</taxon>
        <taxon>Actinomycetota</taxon>
        <taxon>Actinomycetes</taxon>
        <taxon>Micromonosporales</taxon>
        <taxon>Micromonosporaceae</taxon>
        <taxon>Planosporangium</taxon>
    </lineage>
</organism>
<dbReference type="PANTHER" id="PTHR43820">
    <property type="entry name" value="HIGH-AFFINITY BRANCHED-CHAIN AMINO ACID TRANSPORT ATP-BINDING PROTEIN LIVF"/>
    <property type="match status" value="1"/>
</dbReference>
<proteinExistence type="inferred from homology"/>
<dbReference type="GO" id="GO:0015807">
    <property type="term" value="P:L-amino acid transport"/>
    <property type="evidence" value="ECO:0007669"/>
    <property type="project" value="TreeGrafter"/>
</dbReference>
<evidence type="ECO:0000256" key="4">
    <source>
        <dbReference type="ARBA" id="ARBA00022840"/>
    </source>
</evidence>
<accession>A0A8J3LHV0</accession>
<gene>
    <name evidence="7" type="ORF">Pfl04_19870</name>
</gene>
<dbReference type="InterPro" id="IPR017871">
    <property type="entry name" value="ABC_transporter-like_CS"/>
</dbReference>
<keyword evidence="4 7" id="KW-0067">ATP-binding</keyword>
<evidence type="ECO:0000259" key="6">
    <source>
        <dbReference type="PROSITE" id="PS50893"/>
    </source>
</evidence>
<name>A0A8J3LHV0_9ACTN</name>
<dbReference type="RefSeq" id="WP_168077606.1">
    <property type="nucleotide sequence ID" value="NZ_BAAAQJ010000003.1"/>
</dbReference>
<dbReference type="Proteomes" id="UP000653674">
    <property type="component" value="Unassembled WGS sequence"/>
</dbReference>
<evidence type="ECO:0000313" key="8">
    <source>
        <dbReference type="Proteomes" id="UP000653674"/>
    </source>
</evidence>
<evidence type="ECO:0000256" key="1">
    <source>
        <dbReference type="ARBA" id="ARBA00005417"/>
    </source>
</evidence>
<comment type="caution">
    <text evidence="7">The sequence shown here is derived from an EMBL/GenBank/DDBJ whole genome shotgun (WGS) entry which is preliminary data.</text>
</comment>
<dbReference type="InterPro" id="IPR003593">
    <property type="entry name" value="AAA+_ATPase"/>
</dbReference>
<reference evidence="7" key="1">
    <citation type="submission" date="2021-01" db="EMBL/GenBank/DDBJ databases">
        <title>Whole genome shotgun sequence of Planosporangium flavigriseum NBRC 105377.</title>
        <authorList>
            <person name="Komaki H."/>
            <person name="Tamura T."/>
        </authorList>
    </citation>
    <scope>NUCLEOTIDE SEQUENCE</scope>
    <source>
        <strain evidence="7">NBRC 105377</strain>
    </source>
</reference>
<dbReference type="Gene3D" id="3.40.50.300">
    <property type="entry name" value="P-loop containing nucleotide triphosphate hydrolases"/>
    <property type="match status" value="1"/>
</dbReference>
<dbReference type="InterPro" id="IPR027417">
    <property type="entry name" value="P-loop_NTPase"/>
</dbReference>
<keyword evidence="5" id="KW-0029">Amino-acid transport</keyword>
<dbReference type="PROSITE" id="PS50893">
    <property type="entry name" value="ABC_TRANSPORTER_2"/>
    <property type="match status" value="1"/>
</dbReference>
<protein>
    <submittedName>
        <fullName evidence="7">ABC transporter ATP-binding protein</fullName>
    </submittedName>
</protein>
<dbReference type="GO" id="GO:0016887">
    <property type="term" value="F:ATP hydrolysis activity"/>
    <property type="evidence" value="ECO:0007669"/>
    <property type="project" value="InterPro"/>
</dbReference>
<dbReference type="PROSITE" id="PS00211">
    <property type="entry name" value="ABC_TRANSPORTER_1"/>
    <property type="match status" value="1"/>
</dbReference>
<dbReference type="Pfam" id="PF00005">
    <property type="entry name" value="ABC_tran"/>
    <property type="match status" value="1"/>
</dbReference>
<dbReference type="EMBL" id="BONU01000010">
    <property type="protein sequence ID" value="GIG73583.1"/>
    <property type="molecule type" value="Genomic_DNA"/>
</dbReference>
<dbReference type="CDD" id="cd03224">
    <property type="entry name" value="ABC_TM1139_LivF_branched"/>
    <property type="match status" value="1"/>
</dbReference>
<dbReference type="InterPro" id="IPR052156">
    <property type="entry name" value="BCAA_Transport_ATP-bd_LivF"/>
</dbReference>
<evidence type="ECO:0000256" key="3">
    <source>
        <dbReference type="ARBA" id="ARBA00022741"/>
    </source>
</evidence>
<dbReference type="GO" id="GO:0005524">
    <property type="term" value="F:ATP binding"/>
    <property type="evidence" value="ECO:0007669"/>
    <property type="project" value="UniProtKB-KW"/>
</dbReference>
<evidence type="ECO:0000313" key="7">
    <source>
        <dbReference type="EMBL" id="GIG73583.1"/>
    </source>
</evidence>
<sequence length="245" mass="26802">MGTTERGANSRTLLEVDDLTAAYDDTPVLTGINFRVHEGETVAILGPNGHGKTTALRAISGLHAKKGGRVSFDGEEISKESSHRIVARGLIHVPQGDLLFGDMTVLENLLLGAYLPKAWRERKERLEKVWSIFGRIHERRNELARNLSGGERRMVAIARGLMADVKLIMIDEPSLGLAPVAIDNLYSALAKLNAVGLTTLIVEESPERVSGIAEFVYLLDSGSITFAGKADELIRDRVMLRTYLG</sequence>
<evidence type="ECO:0000256" key="2">
    <source>
        <dbReference type="ARBA" id="ARBA00022448"/>
    </source>
</evidence>
<evidence type="ECO:0000256" key="5">
    <source>
        <dbReference type="ARBA" id="ARBA00022970"/>
    </source>
</evidence>
<keyword evidence="3" id="KW-0547">Nucleotide-binding</keyword>
<dbReference type="SUPFAM" id="SSF52540">
    <property type="entry name" value="P-loop containing nucleoside triphosphate hydrolases"/>
    <property type="match status" value="1"/>
</dbReference>
<dbReference type="PANTHER" id="PTHR43820:SF4">
    <property type="entry name" value="HIGH-AFFINITY BRANCHED-CHAIN AMINO ACID TRANSPORT ATP-BINDING PROTEIN LIVF"/>
    <property type="match status" value="1"/>
</dbReference>
<keyword evidence="8" id="KW-1185">Reference proteome</keyword>
<dbReference type="InterPro" id="IPR003439">
    <property type="entry name" value="ABC_transporter-like_ATP-bd"/>
</dbReference>
<dbReference type="AlphaFoldDB" id="A0A8J3LHV0"/>
<keyword evidence="2" id="KW-0813">Transport</keyword>
<dbReference type="SMART" id="SM00382">
    <property type="entry name" value="AAA"/>
    <property type="match status" value="1"/>
</dbReference>
<dbReference type="GO" id="GO:0015658">
    <property type="term" value="F:branched-chain amino acid transmembrane transporter activity"/>
    <property type="evidence" value="ECO:0007669"/>
    <property type="project" value="TreeGrafter"/>
</dbReference>
<feature type="domain" description="ABC transporter" evidence="6">
    <location>
        <begin position="14"/>
        <end position="242"/>
    </location>
</feature>